<organism evidence="3">
    <name type="scientific">Cupriavidus necator</name>
    <name type="common">Alcaligenes eutrophus</name>
    <name type="synonym">Ralstonia eutropha</name>
    <dbReference type="NCBI Taxonomy" id="106590"/>
    <lineage>
        <taxon>Bacteria</taxon>
        <taxon>Pseudomonadati</taxon>
        <taxon>Pseudomonadota</taxon>
        <taxon>Betaproteobacteria</taxon>
        <taxon>Burkholderiales</taxon>
        <taxon>Burkholderiaceae</taxon>
        <taxon>Cupriavidus</taxon>
    </lineage>
</organism>
<reference evidence="3" key="1">
    <citation type="submission" date="2016-09" db="EMBL/GenBank/DDBJ databases">
        <authorList>
            <person name="Capua I."/>
            <person name="De Benedictis P."/>
            <person name="Joannis T."/>
            <person name="Lombin L.H."/>
            <person name="Cattoli G."/>
        </authorList>
    </citation>
    <scope>NUCLEOTIDE SEQUENCE</scope>
    <source>
        <strain evidence="3">B9</strain>
    </source>
</reference>
<dbReference type="Gene3D" id="3.40.190.10">
    <property type="entry name" value="Periplasmic binding protein-like II"/>
    <property type="match status" value="1"/>
</dbReference>
<evidence type="ECO:0000313" key="3">
    <source>
        <dbReference type="EMBL" id="SCV00256.1"/>
    </source>
</evidence>
<sequence>MSTVRYGRRLALLLAVIAMTVSASGWAQGPGWPARPIRMLVPFPPGGAADMMARYLGNGLAKRLNQAVVVENVPGMGGVLSLRRLAHAPADGYTIGFAHVGVLAISPHLYASVGYDPLKDFAPIAQISEYENVLVVNSKSPYRSLGDLLAAARAQPGVVSYGSAGNGSSNHLTGAMLSSMGGLSFNHIPYKGSGAALLGVMSGNVDFMFDVMNTSREPIRTGKLKALAMTGKKRSPEYPDVPTVAETIPGFAFEGWGAIVAPAGTPRDIVQRVGTALQAIIQSPDGGERLRAQGAMPKYGSPDIVDALIRRDLQKFGEVVKQSNARID</sequence>
<dbReference type="Gene3D" id="3.40.190.150">
    <property type="entry name" value="Bordetella uptake gene, domain 1"/>
    <property type="match status" value="1"/>
</dbReference>
<evidence type="ECO:0000256" key="2">
    <source>
        <dbReference type="SAM" id="SignalP"/>
    </source>
</evidence>
<dbReference type="PIRSF" id="PIRSF017082">
    <property type="entry name" value="YflP"/>
    <property type="match status" value="1"/>
</dbReference>
<name>A0A1K0JQN8_CUPNE</name>
<gene>
    <name evidence="3" type="ORF">CNECB9_70011</name>
</gene>
<comment type="similarity">
    <text evidence="1">Belongs to the UPF0065 (bug) family.</text>
</comment>
<dbReference type="InterPro" id="IPR042100">
    <property type="entry name" value="Bug_dom1"/>
</dbReference>
<protein>
    <submittedName>
        <fullName evidence="3">Extra-cytoplasmic solute receptor</fullName>
    </submittedName>
</protein>
<dbReference type="RefSeq" id="WP_340530561.1">
    <property type="nucleotide sequence ID" value="NZ_FMSH01000518.1"/>
</dbReference>
<evidence type="ECO:0000256" key="1">
    <source>
        <dbReference type="ARBA" id="ARBA00006987"/>
    </source>
</evidence>
<keyword evidence="2" id="KW-0732">Signal</keyword>
<proteinExistence type="inferred from homology"/>
<feature type="chain" id="PRO_5012136907" evidence="2">
    <location>
        <begin position="28"/>
        <end position="328"/>
    </location>
</feature>
<dbReference type="PANTHER" id="PTHR42928:SF5">
    <property type="entry name" value="BLR1237 PROTEIN"/>
    <property type="match status" value="1"/>
</dbReference>
<dbReference type="SUPFAM" id="SSF53850">
    <property type="entry name" value="Periplasmic binding protein-like II"/>
    <property type="match status" value="1"/>
</dbReference>
<dbReference type="EMBL" id="FMSH01000518">
    <property type="protein sequence ID" value="SCV00256.1"/>
    <property type="molecule type" value="Genomic_DNA"/>
</dbReference>
<dbReference type="InterPro" id="IPR005064">
    <property type="entry name" value="BUG"/>
</dbReference>
<keyword evidence="3" id="KW-0675">Receptor</keyword>
<feature type="signal peptide" evidence="2">
    <location>
        <begin position="1"/>
        <end position="27"/>
    </location>
</feature>
<dbReference type="Pfam" id="PF03401">
    <property type="entry name" value="TctC"/>
    <property type="match status" value="1"/>
</dbReference>
<dbReference type="PANTHER" id="PTHR42928">
    <property type="entry name" value="TRICARBOXYLATE-BINDING PROTEIN"/>
    <property type="match status" value="1"/>
</dbReference>
<accession>A0A1K0JQN8</accession>
<dbReference type="AlphaFoldDB" id="A0A1K0JQN8"/>
<dbReference type="CDD" id="cd07012">
    <property type="entry name" value="PBP2_Bug_TTT"/>
    <property type="match status" value="1"/>
</dbReference>